<reference evidence="8 9" key="1">
    <citation type="submission" date="2015-04" db="EMBL/GenBank/DDBJ databases">
        <title>Complete Sequence for the Genome of the Thioalkalivibrio versutus D301.</title>
        <authorList>
            <person name="Mu T."/>
            <person name="Zhou J."/>
            <person name="Xu X."/>
        </authorList>
    </citation>
    <scope>NUCLEOTIDE SEQUENCE [LARGE SCALE GENOMIC DNA]</scope>
    <source>
        <strain evidence="8 9">D301</strain>
    </source>
</reference>
<gene>
    <name evidence="8" type="ORF">TVD_04470</name>
</gene>
<dbReference type="GO" id="GO:0005886">
    <property type="term" value="C:plasma membrane"/>
    <property type="evidence" value="ECO:0007669"/>
    <property type="project" value="UniProtKB-SubCell"/>
</dbReference>
<evidence type="ECO:0000256" key="6">
    <source>
        <dbReference type="ARBA" id="ARBA00023136"/>
    </source>
</evidence>
<dbReference type="InterPro" id="IPR007182">
    <property type="entry name" value="MnhB"/>
</dbReference>
<evidence type="ECO:0000313" key="8">
    <source>
        <dbReference type="EMBL" id="AKJ94670.1"/>
    </source>
</evidence>
<comment type="similarity">
    <text evidence="2">Belongs to the CPA3 antiporters (TC 2.A.63) subunit B family.</text>
</comment>
<proteinExistence type="inferred from homology"/>
<dbReference type="EMBL" id="CP011367">
    <property type="protein sequence ID" value="AKJ94670.1"/>
    <property type="molecule type" value="Genomic_DNA"/>
</dbReference>
<dbReference type="AlphaFoldDB" id="A0A0G3G0F6"/>
<keyword evidence="4" id="KW-0812">Transmembrane</keyword>
<evidence type="ECO:0000256" key="2">
    <source>
        <dbReference type="ARBA" id="ARBA00009425"/>
    </source>
</evidence>
<evidence type="ECO:0000256" key="1">
    <source>
        <dbReference type="ARBA" id="ARBA00004651"/>
    </source>
</evidence>
<dbReference type="NCBIfam" id="NF009163">
    <property type="entry name" value="PRK12509.1"/>
    <property type="match status" value="1"/>
</dbReference>
<evidence type="ECO:0000313" key="9">
    <source>
        <dbReference type="Proteomes" id="UP000064201"/>
    </source>
</evidence>
<dbReference type="PANTHER" id="PTHR33932">
    <property type="entry name" value="NA(+)/H(+) ANTIPORTER SUBUNIT B"/>
    <property type="match status" value="1"/>
</dbReference>
<dbReference type="InterPro" id="IPR050622">
    <property type="entry name" value="CPA3_antiporter_subunitB"/>
</dbReference>
<dbReference type="NCBIfam" id="NF009223">
    <property type="entry name" value="PRK12573.1"/>
    <property type="match status" value="1"/>
</dbReference>
<dbReference type="Proteomes" id="UP000064201">
    <property type="component" value="Chromosome"/>
</dbReference>
<organism evidence="8 9">
    <name type="scientific">Thioalkalivibrio versutus</name>
    <dbReference type="NCBI Taxonomy" id="106634"/>
    <lineage>
        <taxon>Bacteria</taxon>
        <taxon>Pseudomonadati</taxon>
        <taxon>Pseudomonadota</taxon>
        <taxon>Gammaproteobacteria</taxon>
        <taxon>Chromatiales</taxon>
        <taxon>Ectothiorhodospiraceae</taxon>
        <taxon>Thioalkalivibrio</taxon>
    </lineage>
</organism>
<evidence type="ECO:0000256" key="5">
    <source>
        <dbReference type="ARBA" id="ARBA00022989"/>
    </source>
</evidence>
<dbReference type="STRING" id="106634.TVD_04470"/>
<evidence type="ECO:0000256" key="3">
    <source>
        <dbReference type="ARBA" id="ARBA00022475"/>
    </source>
</evidence>
<dbReference type="PATRIC" id="fig|106634.4.peg.914"/>
<evidence type="ECO:0000259" key="7">
    <source>
        <dbReference type="Pfam" id="PF04039"/>
    </source>
</evidence>
<evidence type="ECO:0000256" key="4">
    <source>
        <dbReference type="ARBA" id="ARBA00022692"/>
    </source>
</evidence>
<keyword evidence="6" id="KW-0472">Membrane</keyword>
<keyword evidence="9" id="KW-1185">Reference proteome</keyword>
<comment type="subcellular location">
    <subcellularLocation>
        <location evidence="1">Cell membrane</location>
        <topology evidence="1">Multi-pass membrane protein</topology>
    </subcellularLocation>
</comment>
<dbReference type="OrthoDB" id="9798859at2"/>
<name>A0A0G3G0F6_9GAMM</name>
<keyword evidence="5" id="KW-1133">Transmembrane helix</keyword>
<dbReference type="PANTHER" id="PTHR33932:SF4">
    <property type="entry name" value="NA(+)_H(+) ANTIPORTER SUBUNIT B"/>
    <property type="match status" value="1"/>
</dbReference>
<protein>
    <submittedName>
        <fullName evidence="8">Monovalent cation/H+ antiporter subunit B</fullName>
    </submittedName>
</protein>
<accession>A0A0G3G0F6</accession>
<dbReference type="Pfam" id="PF04039">
    <property type="entry name" value="MnhB"/>
    <property type="match status" value="1"/>
</dbReference>
<keyword evidence="3" id="KW-1003">Cell membrane</keyword>
<feature type="domain" description="Na+/H+ antiporter MnhB subunit-related protein" evidence="7">
    <location>
        <begin position="7"/>
        <end position="131"/>
    </location>
</feature>
<dbReference type="RefSeq" id="WP_018146064.1">
    <property type="nucleotide sequence ID" value="NZ_CP011367.1"/>
</dbReference>
<sequence>MNMHSLILRTAGHFLLPLLLLFSVFLLLRGHDEPGGGFIGGLVAAAAILLYLFSMDTESARKVLRVDPRDLLGAGMVLAVISAIPGVFRGQAFFTAQWWEFTAPIFGEMKLSTVLIFDIGVYLVVIGSVLTIMLNLAEAED</sequence>
<dbReference type="KEGG" id="tvr:TVD_04470"/>